<proteinExistence type="predicted"/>
<accession>A0A0W0FN12</accession>
<evidence type="ECO:0000313" key="1">
    <source>
        <dbReference type="EMBL" id="KTB37719.1"/>
    </source>
</evidence>
<dbReference type="Proteomes" id="UP000054988">
    <property type="component" value="Unassembled WGS sequence"/>
</dbReference>
<organism evidence="1 2">
    <name type="scientific">Moniliophthora roreri</name>
    <name type="common">Frosty pod rot fungus</name>
    <name type="synonym">Monilia roreri</name>
    <dbReference type="NCBI Taxonomy" id="221103"/>
    <lineage>
        <taxon>Eukaryota</taxon>
        <taxon>Fungi</taxon>
        <taxon>Dikarya</taxon>
        <taxon>Basidiomycota</taxon>
        <taxon>Agaricomycotina</taxon>
        <taxon>Agaricomycetes</taxon>
        <taxon>Agaricomycetidae</taxon>
        <taxon>Agaricales</taxon>
        <taxon>Marasmiineae</taxon>
        <taxon>Marasmiaceae</taxon>
        <taxon>Moniliophthora</taxon>
    </lineage>
</organism>
<evidence type="ECO:0000313" key="2">
    <source>
        <dbReference type="Proteomes" id="UP000054988"/>
    </source>
</evidence>
<dbReference type="AlphaFoldDB" id="A0A0W0FN12"/>
<gene>
    <name evidence="1" type="ORF">WG66_9719</name>
</gene>
<reference evidence="1 2" key="1">
    <citation type="submission" date="2015-12" db="EMBL/GenBank/DDBJ databases">
        <title>Draft genome sequence of Moniliophthora roreri, the causal agent of frosty pod rot of cacao.</title>
        <authorList>
            <person name="Aime M.C."/>
            <person name="Diaz-Valderrama J.R."/>
            <person name="Kijpornyongpan T."/>
            <person name="Phillips-Mora W."/>
        </authorList>
    </citation>
    <scope>NUCLEOTIDE SEQUENCE [LARGE SCALE GENOMIC DNA]</scope>
    <source>
        <strain evidence="1 2">MCA 2952</strain>
    </source>
</reference>
<name>A0A0W0FN12_MONRR</name>
<comment type="caution">
    <text evidence="1">The sequence shown here is derived from an EMBL/GenBank/DDBJ whole genome shotgun (WGS) entry which is preliminary data.</text>
</comment>
<protein>
    <submittedName>
        <fullName evidence="1">Uncharacterized protein</fullName>
    </submittedName>
</protein>
<dbReference type="EMBL" id="LATX01001826">
    <property type="protein sequence ID" value="KTB37719.1"/>
    <property type="molecule type" value="Genomic_DNA"/>
</dbReference>
<sequence>MPYVGILGTMTFLTYQQNMICCQQSSIQLIIWQPNQLYFLRFTLDLRGSEDL</sequence>